<evidence type="ECO:0000256" key="5">
    <source>
        <dbReference type="ARBA" id="ARBA00022824"/>
    </source>
</evidence>
<feature type="transmembrane region" description="Helical" evidence="8">
    <location>
        <begin position="190"/>
        <end position="210"/>
    </location>
</feature>
<dbReference type="RefSeq" id="XP_013790791.2">
    <property type="nucleotide sequence ID" value="XM_013935337.2"/>
</dbReference>
<feature type="transmembrane region" description="Helical" evidence="8">
    <location>
        <begin position="25"/>
        <end position="46"/>
    </location>
</feature>
<sequence>MAFTMFGLYLYPWSRHSVSSSEWKYLVFIGLSCLIRPTAAIFWFPLCLEHWCHTSLRYWPRLLGSYVMVGTVSLLFLIIADFTFYKEWIFSPYNFLLFNWTRNIGAMYGTHPWHWYFTHGIFVVMTVHLIPFIQGLKLPRVRPLIITIFCFIAVFSFLSHKEFRFLLPVLPLAMCISGAGLQQYHSRSVSIVIAAIILLVNVPLALYTGIYHQRGTLDVMNFLGQEIKSANDTVDILFLMPCHSTPFYSHIHRNVSMRFLTCEPNFEETSSYEDEADIFFRNPTTWLEENIKQDVTSSTFSSQPSHLVLFDSLLSQISSFLKAHDYILCFQTFHTHFPETRTGRNVFVFCKRNN</sequence>
<evidence type="ECO:0000313" key="10">
    <source>
        <dbReference type="RefSeq" id="XP_013790791.2"/>
    </source>
</evidence>
<feature type="transmembrane region" description="Helical" evidence="8">
    <location>
        <begin position="165"/>
        <end position="184"/>
    </location>
</feature>
<evidence type="ECO:0000256" key="7">
    <source>
        <dbReference type="ARBA" id="ARBA00023136"/>
    </source>
</evidence>
<feature type="transmembrane region" description="Helical" evidence="8">
    <location>
        <begin position="113"/>
        <end position="134"/>
    </location>
</feature>
<dbReference type="PANTHER" id="PTHR22760:SF4">
    <property type="entry name" value="GPI MANNOSYLTRANSFERASE 3"/>
    <property type="match status" value="1"/>
</dbReference>
<protein>
    <recommendedName>
        <fullName evidence="8">Mannosyltransferase</fullName>
        <ecNumber evidence="8">2.4.1.-</ecNumber>
    </recommendedName>
</protein>
<accession>A0ABM1BXX8</accession>
<keyword evidence="4 8" id="KW-0812">Transmembrane</keyword>
<keyword evidence="5 8" id="KW-0256">Endoplasmic reticulum</keyword>
<dbReference type="PANTHER" id="PTHR22760">
    <property type="entry name" value="GLYCOSYLTRANSFERASE"/>
    <property type="match status" value="1"/>
</dbReference>
<keyword evidence="6 8" id="KW-1133">Transmembrane helix</keyword>
<dbReference type="Proteomes" id="UP000694941">
    <property type="component" value="Unplaced"/>
</dbReference>
<evidence type="ECO:0000256" key="8">
    <source>
        <dbReference type="RuleBase" id="RU363075"/>
    </source>
</evidence>
<evidence type="ECO:0000313" key="9">
    <source>
        <dbReference type="Proteomes" id="UP000694941"/>
    </source>
</evidence>
<keyword evidence="9" id="KW-1185">Reference proteome</keyword>
<dbReference type="GeneID" id="106474646"/>
<proteinExistence type="inferred from homology"/>
<feature type="transmembrane region" description="Helical" evidence="8">
    <location>
        <begin position="66"/>
        <end position="85"/>
    </location>
</feature>
<keyword evidence="7 8" id="KW-0472">Membrane</keyword>
<evidence type="ECO:0000256" key="1">
    <source>
        <dbReference type="ARBA" id="ARBA00004477"/>
    </source>
</evidence>
<dbReference type="InterPro" id="IPR005599">
    <property type="entry name" value="GPI_mannosylTrfase"/>
</dbReference>
<comment type="similarity">
    <text evidence="8">Belongs to the glycosyltransferase 22 family.</text>
</comment>
<dbReference type="Pfam" id="PF03901">
    <property type="entry name" value="Glyco_transf_22"/>
    <property type="match status" value="1"/>
</dbReference>
<organism evidence="9 10">
    <name type="scientific">Limulus polyphemus</name>
    <name type="common">Atlantic horseshoe crab</name>
    <dbReference type="NCBI Taxonomy" id="6850"/>
    <lineage>
        <taxon>Eukaryota</taxon>
        <taxon>Metazoa</taxon>
        <taxon>Ecdysozoa</taxon>
        <taxon>Arthropoda</taxon>
        <taxon>Chelicerata</taxon>
        <taxon>Merostomata</taxon>
        <taxon>Xiphosura</taxon>
        <taxon>Limulidae</taxon>
        <taxon>Limulus</taxon>
    </lineage>
</organism>
<reference evidence="10" key="1">
    <citation type="submission" date="2025-08" db="UniProtKB">
        <authorList>
            <consortium name="RefSeq"/>
        </authorList>
    </citation>
    <scope>IDENTIFICATION</scope>
    <source>
        <tissue evidence="10">Muscle</tissue>
    </source>
</reference>
<evidence type="ECO:0000256" key="2">
    <source>
        <dbReference type="ARBA" id="ARBA00022676"/>
    </source>
</evidence>
<comment type="subcellular location">
    <subcellularLocation>
        <location evidence="1 8">Endoplasmic reticulum membrane</location>
        <topology evidence="1 8">Multi-pass membrane protein</topology>
    </subcellularLocation>
</comment>
<feature type="transmembrane region" description="Helical" evidence="8">
    <location>
        <begin position="140"/>
        <end position="158"/>
    </location>
</feature>
<evidence type="ECO:0000256" key="4">
    <source>
        <dbReference type="ARBA" id="ARBA00022692"/>
    </source>
</evidence>
<gene>
    <name evidence="10" type="primary">LOC106474646</name>
</gene>
<dbReference type="EC" id="2.4.1.-" evidence="8"/>
<evidence type="ECO:0000256" key="6">
    <source>
        <dbReference type="ARBA" id="ARBA00022989"/>
    </source>
</evidence>
<keyword evidence="2 8" id="KW-0328">Glycosyltransferase</keyword>
<name>A0ABM1BXX8_LIMPO</name>
<evidence type="ECO:0000256" key="3">
    <source>
        <dbReference type="ARBA" id="ARBA00022679"/>
    </source>
</evidence>
<keyword evidence="3" id="KW-0808">Transferase</keyword>